<reference evidence="6" key="1">
    <citation type="submission" date="2023-07" db="EMBL/GenBank/DDBJ databases">
        <title>Black Yeasts Isolated from many extreme environments.</title>
        <authorList>
            <person name="Coleine C."/>
            <person name="Stajich J.E."/>
            <person name="Selbmann L."/>
        </authorList>
    </citation>
    <scope>NUCLEOTIDE SEQUENCE</scope>
    <source>
        <strain evidence="6">CCFEE 5485</strain>
    </source>
</reference>
<dbReference type="EMBL" id="JAUTXT010000019">
    <property type="protein sequence ID" value="KAK3674528.1"/>
    <property type="molecule type" value="Genomic_DNA"/>
</dbReference>
<keyword evidence="3 5" id="KW-1133">Transmembrane helix</keyword>
<dbReference type="SUPFAM" id="SSF144083">
    <property type="entry name" value="Magnesium transport protein CorA, transmembrane region"/>
    <property type="match status" value="1"/>
</dbReference>
<dbReference type="Proteomes" id="UP001274830">
    <property type="component" value="Unassembled WGS sequence"/>
</dbReference>
<dbReference type="GO" id="GO:0016020">
    <property type="term" value="C:membrane"/>
    <property type="evidence" value="ECO:0007669"/>
    <property type="project" value="UniProtKB-SubCell"/>
</dbReference>
<dbReference type="GO" id="GO:0046873">
    <property type="term" value="F:metal ion transmembrane transporter activity"/>
    <property type="evidence" value="ECO:0007669"/>
    <property type="project" value="InterPro"/>
</dbReference>
<dbReference type="InterPro" id="IPR002523">
    <property type="entry name" value="MgTranspt_CorA/ZnTranspt_ZntB"/>
</dbReference>
<evidence type="ECO:0000256" key="5">
    <source>
        <dbReference type="SAM" id="Phobius"/>
    </source>
</evidence>
<dbReference type="InterPro" id="IPR045863">
    <property type="entry name" value="CorA_TM1_TM2"/>
</dbReference>
<evidence type="ECO:0000256" key="4">
    <source>
        <dbReference type="ARBA" id="ARBA00023136"/>
    </source>
</evidence>
<sequence>MVQNLARPFFRSSRGKNVDEDEPGESYCLPTFTRPQPSPGNLRRVPTLQELERECRIQPHTDEGGDAYYIGDFYDKGKCAAEWRLPDLSTRPYLKYVKEVSQSFPHVEYLAHWMEVSCAPPKWKFVKKHPTNRDERAQRCSVCVLDYVDDVLVKKSNFNTNAGLQEFLGQPTLVGTKPPIRLIIVEDLSRDVVELLGHEYDVDPLFFMSHIGDYLFHNTRDPWVELPDLDIDARRRTHFNLSYLRARYFKTDPEFKTAEGESGDFNVLRRLDSDRSRARLQDSLLDVKGASVTLSRSKTSLWVQPREKEAPITALLLVDPTVKAGYPLWGGNRPFENTPSSRKPLPEPPTRTSLFDDVIYWSSKFDAEDLEQIRKDPNCIAIPMFRLVLASWRTVLKYMASMLCKIEWEFERPHWGETPSQIDASLRKLSPWARNIPSYQAMISESIDRVFRVPPEDRNELTPEAAHHPRPDRGLQSLLHDFRLVQQLMNASQRRIETIQTFASNRINIEESRRAIQQNQSLARLTLLATVFIPLNFTSSFLSMSPGFNQATETIWMFFTIGIPLTILALIGVDLSNPGGLIRTVWRKHKGTGNALPSPDNTQQVPIGTTINWMATRSETWFGRHAR</sequence>
<keyword evidence="7" id="KW-1185">Reference proteome</keyword>
<evidence type="ECO:0000256" key="3">
    <source>
        <dbReference type="ARBA" id="ARBA00022989"/>
    </source>
</evidence>
<keyword evidence="2 5" id="KW-0812">Transmembrane</keyword>
<accession>A0AAE0WMH0</accession>
<comment type="subcellular location">
    <subcellularLocation>
        <location evidence="1">Membrane</location>
        <topology evidence="1">Multi-pass membrane protein</topology>
    </subcellularLocation>
</comment>
<keyword evidence="4 5" id="KW-0472">Membrane</keyword>
<feature type="transmembrane region" description="Helical" evidence="5">
    <location>
        <begin position="554"/>
        <end position="573"/>
    </location>
</feature>
<organism evidence="6 7">
    <name type="scientific">Recurvomyces mirabilis</name>
    <dbReference type="NCBI Taxonomy" id="574656"/>
    <lineage>
        <taxon>Eukaryota</taxon>
        <taxon>Fungi</taxon>
        <taxon>Dikarya</taxon>
        <taxon>Ascomycota</taxon>
        <taxon>Pezizomycotina</taxon>
        <taxon>Dothideomycetes</taxon>
        <taxon>Dothideomycetidae</taxon>
        <taxon>Mycosphaerellales</taxon>
        <taxon>Teratosphaeriaceae</taxon>
        <taxon>Recurvomyces</taxon>
    </lineage>
</organism>
<evidence type="ECO:0000313" key="7">
    <source>
        <dbReference type="Proteomes" id="UP001274830"/>
    </source>
</evidence>
<evidence type="ECO:0000313" key="6">
    <source>
        <dbReference type="EMBL" id="KAK3674528.1"/>
    </source>
</evidence>
<dbReference type="Pfam" id="PF01544">
    <property type="entry name" value="CorA"/>
    <property type="match status" value="1"/>
</dbReference>
<name>A0AAE0WMH0_9PEZI</name>
<evidence type="ECO:0000256" key="2">
    <source>
        <dbReference type="ARBA" id="ARBA00022692"/>
    </source>
</evidence>
<dbReference type="Gene3D" id="1.20.58.340">
    <property type="entry name" value="Magnesium transport protein CorA, transmembrane region"/>
    <property type="match status" value="1"/>
</dbReference>
<protein>
    <submittedName>
        <fullName evidence="6">Uncharacterized protein</fullName>
    </submittedName>
</protein>
<dbReference type="AlphaFoldDB" id="A0AAE0WMH0"/>
<evidence type="ECO:0000256" key="1">
    <source>
        <dbReference type="ARBA" id="ARBA00004141"/>
    </source>
</evidence>
<proteinExistence type="predicted"/>
<gene>
    <name evidence="6" type="ORF">LTR78_005614</name>
</gene>
<comment type="caution">
    <text evidence="6">The sequence shown here is derived from an EMBL/GenBank/DDBJ whole genome shotgun (WGS) entry which is preliminary data.</text>
</comment>